<dbReference type="GO" id="GO:0005634">
    <property type="term" value="C:nucleus"/>
    <property type="evidence" value="ECO:0007669"/>
    <property type="project" value="UniProtKB-SubCell"/>
</dbReference>
<dbReference type="SUPFAM" id="SSF90229">
    <property type="entry name" value="CCCH zinc finger"/>
    <property type="match status" value="1"/>
</dbReference>
<evidence type="ECO:0000256" key="4">
    <source>
        <dbReference type="ARBA" id="ARBA00022833"/>
    </source>
</evidence>
<feature type="region of interest" description="Disordered" evidence="7">
    <location>
        <begin position="1048"/>
        <end position="1094"/>
    </location>
</feature>
<keyword evidence="5" id="KW-0539">Nucleus</keyword>
<dbReference type="AlphaFoldDB" id="A0AA38XDD6"/>
<name>A0AA38XDD6_9EURO</name>
<evidence type="ECO:0000313" key="9">
    <source>
        <dbReference type="EMBL" id="KAJ9611325.1"/>
    </source>
</evidence>
<feature type="compositionally biased region" description="Basic and acidic residues" evidence="7">
    <location>
        <begin position="865"/>
        <end position="878"/>
    </location>
</feature>
<keyword evidence="2 6" id="KW-0479">Metal-binding</keyword>
<feature type="region of interest" description="Disordered" evidence="7">
    <location>
        <begin position="778"/>
        <end position="943"/>
    </location>
</feature>
<dbReference type="InterPro" id="IPR036855">
    <property type="entry name" value="Znf_CCCH_sf"/>
</dbReference>
<feature type="compositionally biased region" description="Basic and acidic residues" evidence="7">
    <location>
        <begin position="568"/>
        <end position="583"/>
    </location>
</feature>
<keyword evidence="4 6" id="KW-0862">Zinc</keyword>
<feature type="compositionally biased region" description="Acidic residues" evidence="7">
    <location>
        <begin position="334"/>
        <end position="347"/>
    </location>
</feature>
<evidence type="ECO:0000259" key="8">
    <source>
        <dbReference type="PROSITE" id="PS50103"/>
    </source>
</evidence>
<keyword evidence="10" id="KW-1185">Reference proteome</keyword>
<sequence>MDPSTNASMNGTQHTNGQPYNSILDGIQNYAGSDSIPSGEDIAGFFDPELFDTTVNNGFSQASLSMSQDFDINGSRQSHTPEIHQYGASQQNFSQHQFPPQFYNSQQMNQSTFDPRLYSRPSPSPVGFDGGYSYQSQMGYTPQNFSAQQMNIPQRQTQSSSQNYPPRQQPSPFVNIAQRPSQLPHVQNTDLMRYGSFQLQDQQHQSNRFVDPSLLTANQTMHSSNTNNNTFQPQQSYMHPSYFRAESTLDPRSMQGLQSLQALPPAKSPQPGNEIHLSFGSKVTNAVVIIPKSEQPAKAAPTANKDPTAPKRPRGRPRKDASVQSGAQAAASESSDDELEIEDDDPPEMTPALLSLSMPQDERGKTLYRAIQAVWSPRNKSVDPEKIRAGIAQFGDVIRGLRDAWKTRNETLRKAELPNSSTSADASRLKEEVARYRQLLEMVMLRSLQYGHLGIVKRLGENQFTMSALSSFMLDRFNVSDFDSALTSAILKFVSRFETLDSEMLEMTKLSKILQRLTKKATNEIKSLAQAVLDNAASASAKKASGTGDKKADKPASPRSIGSPAGGPRKDAVAGVKRPREGDAAAQPTAKKVTKVIPPSSKPLAVRLEEKRKAEEAAKRAKAGEKAATPAAMATSTSAAGSTVKSKVAVAAPPKSSIFAALSSVPKKPGTSNAERAAAAAKEKVMPAAATASTLGRPPKKESPPRNVGPAPVVKSATSSSFLGVLLDMEKKPEKEVKKEVEIPNETEEQKAKRLRKESRRRLRVSWKADDKLVETRFFTHDPDEELGQGDRLKANAGGGREGEALKLHKNMDDEDDEDDEDSFDEFEPYTPPSEVDFTYLEDPSLGEDSPHKTNSPKFGGSLKPESRSREAQDKYEQDTLMAIYTSKGDRPPTPKELDDTKEEDDFEPAEPETPFGDPSEQTRLRESDYLAHRTRPQPQPPIDLNALAQAMAAQPRPQQQSAGLTPELQRALGMFSQPTPAPQAAPAANLQAILQSVLGPQMQAQAPQAQYPVATQPATYAPNNLSAMLASMQQASQTPSTANALPLGIGGNPNPFPGGFDDPPRKHARTDSNGNDEEYGRKGGNKKKKGEAKPYNYKTQVCTFWEQGKCLKGESCTYRHGEED</sequence>
<feature type="region of interest" description="Disordered" evidence="7">
    <location>
        <begin position="664"/>
        <end position="715"/>
    </location>
</feature>
<evidence type="ECO:0000256" key="6">
    <source>
        <dbReference type="PROSITE-ProRule" id="PRU00723"/>
    </source>
</evidence>
<dbReference type="Gene3D" id="4.10.1000.10">
    <property type="entry name" value="Zinc finger, CCCH-type"/>
    <property type="match status" value="1"/>
</dbReference>
<comment type="caution">
    <text evidence="9">The sequence shown here is derived from an EMBL/GenBank/DDBJ whole genome shotgun (WGS) entry which is preliminary data.</text>
</comment>
<keyword evidence="3 6" id="KW-0863">Zinc-finger</keyword>
<organism evidence="9 10">
    <name type="scientific">Cladophialophora chaetospira</name>
    <dbReference type="NCBI Taxonomy" id="386627"/>
    <lineage>
        <taxon>Eukaryota</taxon>
        <taxon>Fungi</taxon>
        <taxon>Dikarya</taxon>
        <taxon>Ascomycota</taxon>
        <taxon>Pezizomycotina</taxon>
        <taxon>Eurotiomycetes</taxon>
        <taxon>Chaetothyriomycetidae</taxon>
        <taxon>Chaetothyriales</taxon>
        <taxon>Herpotrichiellaceae</taxon>
        <taxon>Cladophialophora</taxon>
    </lineage>
</organism>
<feature type="region of interest" description="Disordered" evidence="7">
    <location>
        <begin position="293"/>
        <end position="359"/>
    </location>
</feature>
<feature type="compositionally biased region" description="Basic and acidic residues" evidence="7">
    <location>
        <begin position="607"/>
        <end position="625"/>
    </location>
</feature>
<accession>A0AA38XDD6</accession>
<dbReference type="PROSITE" id="PS00354">
    <property type="entry name" value="HMGI_Y"/>
    <property type="match status" value="1"/>
</dbReference>
<feature type="compositionally biased region" description="Polar residues" evidence="7">
    <location>
        <begin position="1"/>
        <end position="21"/>
    </location>
</feature>
<feature type="compositionally biased region" description="Basic residues" evidence="7">
    <location>
        <begin position="753"/>
        <end position="762"/>
    </location>
</feature>
<feature type="compositionally biased region" description="Low complexity" evidence="7">
    <location>
        <begin position="674"/>
        <end position="692"/>
    </location>
</feature>
<dbReference type="GO" id="GO:0006355">
    <property type="term" value="P:regulation of DNA-templated transcription"/>
    <property type="evidence" value="ECO:0007669"/>
    <property type="project" value="InterPro"/>
</dbReference>
<feature type="compositionally biased region" description="Basic and acidic residues" evidence="7">
    <location>
        <begin position="801"/>
        <end position="812"/>
    </location>
</feature>
<dbReference type="PROSITE" id="PS50103">
    <property type="entry name" value="ZF_C3H1"/>
    <property type="match status" value="1"/>
</dbReference>
<evidence type="ECO:0000256" key="7">
    <source>
        <dbReference type="SAM" id="MobiDB-lite"/>
    </source>
</evidence>
<gene>
    <name evidence="9" type="ORF">H2200_004509</name>
</gene>
<feature type="compositionally biased region" description="Basic and acidic residues" evidence="7">
    <location>
        <begin position="733"/>
        <end position="752"/>
    </location>
</feature>
<dbReference type="GO" id="GO:0008270">
    <property type="term" value="F:zinc ion binding"/>
    <property type="evidence" value="ECO:0007669"/>
    <property type="project" value="UniProtKB-KW"/>
</dbReference>
<feature type="compositionally biased region" description="Acidic residues" evidence="7">
    <location>
        <begin position="900"/>
        <end position="911"/>
    </location>
</feature>
<proteinExistence type="predicted"/>
<evidence type="ECO:0000256" key="2">
    <source>
        <dbReference type="ARBA" id="ARBA00022723"/>
    </source>
</evidence>
<dbReference type="InterPro" id="IPR000637">
    <property type="entry name" value="HMGI/Y_DNA-bd_CS"/>
</dbReference>
<dbReference type="SMART" id="SM00356">
    <property type="entry name" value="ZnF_C3H1"/>
    <property type="match status" value="1"/>
</dbReference>
<dbReference type="EMBL" id="JAPDRK010000006">
    <property type="protein sequence ID" value="KAJ9611325.1"/>
    <property type="molecule type" value="Genomic_DNA"/>
</dbReference>
<feature type="zinc finger region" description="C3H1-type" evidence="6">
    <location>
        <begin position="1097"/>
        <end position="1124"/>
    </location>
</feature>
<feature type="compositionally biased region" description="Low complexity" evidence="7">
    <location>
        <begin position="626"/>
        <end position="647"/>
    </location>
</feature>
<feature type="compositionally biased region" description="Acidic residues" evidence="7">
    <location>
        <begin position="813"/>
        <end position="828"/>
    </location>
</feature>
<feature type="region of interest" description="Disordered" evidence="7">
    <location>
        <begin position="1"/>
        <end position="26"/>
    </location>
</feature>
<feature type="compositionally biased region" description="Low complexity" evidence="7">
    <location>
        <begin position="322"/>
        <end position="333"/>
    </location>
</feature>
<reference evidence="9" key="1">
    <citation type="submission" date="2022-10" db="EMBL/GenBank/DDBJ databases">
        <title>Culturing micro-colonial fungi from biological soil crusts in the Mojave desert and describing Neophaeococcomyces mojavensis, and introducing the new genera and species Taxawa tesnikishii.</title>
        <authorList>
            <person name="Kurbessoian T."/>
            <person name="Stajich J.E."/>
        </authorList>
    </citation>
    <scope>NUCLEOTIDE SEQUENCE</scope>
    <source>
        <strain evidence="9">TK_41</strain>
    </source>
</reference>
<dbReference type="Proteomes" id="UP001172673">
    <property type="component" value="Unassembled WGS sequence"/>
</dbReference>
<protein>
    <recommendedName>
        <fullName evidence="8">C3H1-type domain-containing protein</fullName>
    </recommendedName>
</protein>
<evidence type="ECO:0000256" key="3">
    <source>
        <dbReference type="ARBA" id="ARBA00022771"/>
    </source>
</evidence>
<feature type="domain" description="C3H1-type" evidence="8">
    <location>
        <begin position="1097"/>
        <end position="1124"/>
    </location>
</feature>
<evidence type="ECO:0000256" key="5">
    <source>
        <dbReference type="ARBA" id="ARBA00023242"/>
    </source>
</evidence>
<feature type="compositionally biased region" description="Basic and acidic residues" evidence="7">
    <location>
        <begin position="888"/>
        <end position="899"/>
    </location>
</feature>
<evidence type="ECO:0000313" key="10">
    <source>
        <dbReference type="Proteomes" id="UP001172673"/>
    </source>
</evidence>
<feature type="compositionally biased region" description="Basic and acidic residues" evidence="7">
    <location>
        <begin position="921"/>
        <end position="932"/>
    </location>
</feature>
<feature type="compositionally biased region" description="Polar residues" evidence="7">
    <location>
        <begin position="133"/>
        <end position="174"/>
    </location>
</feature>
<dbReference type="InterPro" id="IPR000571">
    <property type="entry name" value="Znf_CCCH"/>
</dbReference>
<evidence type="ECO:0000256" key="1">
    <source>
        <dbReference type="ARBA" id="ARBA00004123"/>
    </source>
</evidence>
<feature type="region of interest" description="Disordered" evidence="7">
    <location>
        <begin position="539"/>
        <end position="648"/>
    </location>
</feature>
<feature type="region of interest" description="Disordered" evidence="7">
    <location>
        <begin position="733"/>
        <end position="762"/>
    </location>
</feature>
<comment type="subcellular location">
    <subcellularLocation>
        <location evidence="1">Nucleus</location>
    </subcellularLocation>
</comment>
<feature type="region of interest" description="Disordered" evidence="7">
    <location>
        <begin position="105"/>
        <end position="174"/>
    </location>
</feature>